<name>A0ABQ9WVC2_9EUKA</name>
<dbReference type="EMBL" id="JARBJD010000390">
    <property type="protein sequence ID" value="KAK2942672.1"/>
    <property type="molecule type" value="Genomic_DNA"/>
</dbReference>
<sequence length="120" mass="13790">MLPEFEKENEGKRTDVKLIEPPMIRMNDDVWVVLALFVESVSWDTDRESEATDMSGEDTNPVCERMDPVSVVPVTVSWRLYDIDIFESPTACCFSVEFHSTPCPICYTSELFERQPPTSF</sequence>
<gene>
    <name evidence="1" type="ORF">BLNAU_22398</name>
</gene>
<dbReference type="Proteomes" id="UP001281761">
    <property type="component" value="Unassembled WGS sequence"/>
</dbReference>
<evidence type="ECO:0000313" key="1">
    <source>
        <dbReference type="EMBL" id="KAK2942672.1"/>
    </source>
</evidence>
<protein>
    <submittedName>
        <fullName evidence="1">Uncharacterized protein</fullName>
    </submittedName>
</protein>
<comment type="caution">
    <text evidence="1">The sequence shown here is derived from an EMBL/GenBank/DDBJ whole genome shotgun (WGS) entry which is preliminary data.</text>
</comment>
<keyword evidence="2" id="KW-1185">Reference proteome</keyword>
<reference evidence="1 2" key="1">
    <citation type="journal article" date="2022" name="bioRxiv">
        <title>Genomics of Preaxostyla Flagellates Illuminates Evolutionary Transitions and the Path Towards Mitochondrial Loss.</title>
        <authorList>
            <person name="Novak L.V.F."/>
            <person name="Treitli S.C."/>
            <person name="Pyrih J."/>
            <person name="Halakuc P."/>
            <person name="Pipaliya S.V."/>
            <person name="Vacek V."/>
            <person name="Brzon O."/>
            <person name="Soukal P."/>
            <person name="Eme L."/>
            <person name="Dacks J.B."/>
            <person name="Karnkowska A."/>
            <person name="Elias M."/>
            <person name="Hampl V."/>
        </authorList>
    </citation>
    <scope>NUCLEOTIDE SEQUENCE [LARGE SCALE GENOMIC DNA]</scope>
    <source>
        <strain evidence="1">NAU3</strain>
        <tissue evidence="1">Gut</tissue>
    </source>
</reference>
<organism evidence="1 2">
    <name type="scientific">Blattamonas nauphoetae</name>
    <dbReference type="NCBI Taxonomy" id="2049346"/>
    <lineage>
        <taxon>Eukaryota</taxon>
        <taxon>Metamonada</taxon>
        <taxon>Preaxostyla</taxon>
        <taxon>Oxymonadida</taxon>
        <taxon>Blattamonas</taxon>
    </lineage>
</organism>
<evidence type="ECO:0000313" key="2">
    <source>
        <dbReference type="Proteomes" id="UP001281761"/>
    </source>
</evidence>
<proteinExistence type="predicted"/>
<accession>A0ABQ9WVC2</accession>